<dbReference type="STRING" id="368603.AYY16_02620"/>
<comment type="caution">
    <text evidence="5">The sequence shown here is derived from an EMBL/GenBank/DDBJ whole genome shotgun (WGS) entry which is preliminary data.</text>
</comment>
<evidence type="ECO:0000259" key="4">
    <source>
        <dbReference type="SMART" id="SM00563"/>
    </source>
</evidence>
<dbReference type="EMBL" id="LZEX01000034">
    <property type="protein sequence ID" value="OBU04773.1"/>
    <property type="molecule type" value="Genomic_DNA"/>
</dbReference>
<evidence type="ECO:0000256" key="2">
    <source>
        <dbReference type="ARBA" id="ARBA00022679"/>
    </source>
</evidence>
<dbReference type="Pfam" id="PF01553">
    <property type="entry name" value="Acyltransferase"/>
    <property type="match status" value="1"/>
</dbReference>
<reference evidence="5 6" key="1">
    <citation type="submission" date="2016-06" db="EMBL/GenBank/DDBJ databases">
        <authorList>
            <person name="Kjaerup R.B."/>
            <person name="Dalgaard T.S."/>
            <person name="Juul-Madsen H.R."/>
        </authorList>
    </citation>
    <scope>NUCLEOTIDE SEQUENCE [LARGE SCALE GENOMIC DNA]</scope>
    <source>
        <strain evidence="5 6">GCSL-Mp3</strain>
    </source>
</reference>
<dbReference type="PANTHER" id="PTHR10434">
    <property type="entry name" value="1-ACYL-SN-GLYCEROL-3-PHOSPHATE ACYLTRANSFERASE"/>
    <property type="match status" value="1"/>
</dbReference>
<dbReference type="RefSeq" id="WP_067424638.1">
    <property type="nucleotide sequence ID" value="NZ_LZEX01000034.1"/>
</dbReference>
<protein>
    <submittedName>
        <fullName evidence="5">Acyl-phosphate glycerol 3-phosphate acyltransferase</fullName>
    </submittedName>
</protein>
<keyword evidence="3 5" id="KW-0012">Acyltransferase</keyword>
<keyword evidence="2 5" id="KW-0808">Transferase</keyword>
<dbReference type="SMART" id="SM00563">
    <property type="entry name" value="PlsC"/>
    <property type="match status" value="1"/>
</dbReference>
<name>A0A1B8H6T7_9GAMM</name>
<dbReference type="GO" id="GO:0003841">
    <property type="term" value="F:1-acylglycerol-3-phosphate O-acyltransferase activity"/>
    <property type="evidence" value="ECO:0007669"/>
    <property type="project" value="TreeGrafter"/>
</dbReference>
<feature type="domain" description="Phospholipid/glycerol acyltransferase" evidence="4">
    <location>
        <begin position="41"/>
        <end position="174"/>
    </location>
</feature>
<organism evidence="5 6">
    <name type="scientific">Morganella psychrotolerans</name>
    <dbReference type="NCBI Taxonomy" id="368603"/>
    <lineage>
        <taxon>Bacteria</taxon>
        <taxon>Pseudomonadati</taxon>
        <taxon>Pseudomonadota</taxon>
        <taxon>Gammaproteobacteria</taxon>
        <taxon>Enterobacterales</taxon>
        <taxon>Morganellaceae</taxon>
        <taxon>Morganella</taxon>
    </lineage>
</organism>
<evidence type="ECO:0000256" key="3">
    <source>
        <dbReference type="ARBA" id="ARBA00023315"/>
    </source>
</evidence>
<dbReference type="GO" id="GO:0006654">
    <property type="term" value="P:phosphatidic acid biosynthetic process"/>
    <property type="evidence" value="ECO:0007669"/>
    <property type="project" value="TreeGrafter"/>
</dbReference>
<sequence length="225" mass="25230">MTRKKMSPDKKVVSALLVSVCRFLTGIRAKQNAPLPEGKPCIYYANHSSHLDGLVIWSCLTGEAREHVHPVAAQDYWDKTKFRRYIAQRIFGAVLIARGKKIEPVNETEHSDSPPAENPLDVMQKVLSSGDSLILFPEGTRGDGEQIQDFKAGLWHLSRHNPDVVLVPVYLENLNRVLPKGSRVVVPIICTATFGAPVEPAGEHEEKADFLLRTRRVLEAMHHER</sequence>
<gene>
    <name evidence="5" type="ORF">AYY17_07680</name>
</gene>
<proteinExistence type="predicted"/>
<dbReference type="CDD" id="cd07989">
    <property type="entry name" value="LPLAT_AGPAT-like"/>
    <property type="match status" value="1"/>
</dbReference>
<dbReference type="SUPFAM" id="SSF69593">
    <property type="entry name" value="Glycerol-3-phosphate (1)-acyltransferase"/>
    <property type="match status" value="1"/>
</dbReference>
<dbReference type="InterPro" id="IPR002123">
    <property type="entry name" value="Plipid/glycerol_acylTrfase"/>
</dbReference>
<dbReference type="Proteomes" id="UP000092247">
    <property type="component" value="Unassembled WGS sequence"/>
</dbReference>
<comment type="pathway">
    <text evidence="1">Lipid metabolism.</text>
</comment>
<dbReference type="PANTHER" id="PTHR10434:SF11">
    <property type="entry name" value="1-ACYL-SN-GLYCEROL-3-PHOSPHATE ACYLTRANSFERASE"/>
    <property type="match status" value="1"/>
</dbReference>
<evidence type="ECO:0000313" key="6">
    <source>
        <dbReference type="Proteomes" id="UP000092247"/>
    </source>
</evidence>
<evidence type="ECO:0000313" key="5">
    <source>
        <dbReference type="EMBL" id="OBU04773.1"/>
    </source>
</evidence>
<dbReference type="AlphaFoldDB" id="A0A1B8H6T7"/>
<accession>A0A1B8H6T7</accession>
<evidence type="ECO:0000256" key="1">
    <source>
        <dbReference type="ARBA" id="ARBA00005189"/>
    </source>
</evidence>